<organism evidence="6 7">
    <name type="scientific">Pythium oligandrum</name>
    <name type="common">Mycoparasitic fungus</name>
    <dbReference type="NCBI Taxonomy" id="41045"/>
    <lineage>
        <taxon>Eukaryota</taxon>
        <taxon>Sar</taxon>
        <taxon>Stramenopiles</taxon>
        <taxon>Oomycota</taxon>
        <taxon>Peronosporomycetes</taxon>
        <taxon>Pythiales</taxon>
        <taxon>Pythiaceae</taxon>
        <taxon>Pythium</taxon>
    </lineage>
</organism>
<reference evidence="6" key="1">
    <citation type="submission" date="2019-03" db="EMBL/GenBank/DDBJ databases">
        <title>Long read genome sequence of the mycoparasitic Pythium oligandrum ATCC 38472 isolated from sugarbeet rhizosphere.</title>
        <authorList>
            <person name="Gaulin E."/>
        </authorList>
    </citation>
    <scope>NUCLEOTIDE SEQUENCE</scope>
    <source>
        <strain evidence="6">ATCC 38472_TT</strain>
    </source>
</reference>
<evidence type="ECO:0000313" key="6">
    <source>
        <dbReference type="EMBL" id="TMW61918.1"/>
    </source>
</evidence>
<dbReference type="SUPFAM" id="SSF46785">
    <property type="entry name" value="Winged helix' DNA-binding domain"/>
    <property type="match status" value="1"/>
</dbReference>
<evidence type="ECO:0000256" key="2">
    <source>
        <dbReference type="ARBA" id="ARBA00023125"/>
    </source>
</evidence>
<comment type="similarity">
    <text evidence="4">Belongs to the HSF family.</text>
</comment>
<dbReference type="EMBL" id="SPLM01000075">
    <property type="protein sequence ID" value="TMW61918.1"/>
    <property type="molecule type" value="Genomic_DNA"/>
</dbReference>
<dbReference type="OrthoDB" id="60033at2759"/>
<sequence length="179" mass="20835">MTKATRELAPFLRQLWDILEHESPDVIRWTDGGRAFEIHNLQKVIDTVLPKYFKHRRYASFQRQLNYFNFRKWTKSRTAVSTFSNPYFVREAPELMWHIVRKRDLNRSRRDLAPIAIQSPKELPEDVLHSPQDSTQDPSGLFAWIDAEFPSLASLEQLEKDPVAVPSLLGFDLSVVPAS</sequence>
<dbReference type="InterPro" id="IPR000232">
    <property type="entry name" value="HSF_DNA-bd"/>
</dbReference>
<evidence type="ECO:0000259" key="5">
    <source>
        <dbReference type="SMART" id="SM00415"/>
    </source>
</evidence>
<protein>
    <recommendedName>
        <fullName evidence="5">HSF-type DNA-binding domain-containing protein</fullName>
    </recommendedName>
</protein>
<keyword evidence="3" id="KW-0539">Nucleus</keyword>
<comment type="caution">
    <text evidence="6">The sequence shown here is derived from an EMBL/GenBank/DDBJ whole genome shotgun (WGS) entry which is preliminary data.</text>
</comment>
<proteinExistence type="inferred from homology"/>
<dbReference type="InterPro" id="IPR036388">
    <property type="entry name" value="WH-like_DNA-bd_sf"/>
</dbReference>
<dbReference type="GO" id="GO:0005634">
    <property type="term" value="C:nucleus"/>
    <property type="evidence" value="ECO:0007669"/>
    <property type="project" value="UniProtKB-SubCell"/>
</dbReference>
<dbReference type="GO" id="GO:0043565">
    <property type="term" value="F:sequence-specific DNA binding"/>
    <property type="evidence" value="ECO:0007669"/>
    <property type="project" value="InterPro"/>
</dbReference>
<evidence type="ECO:0000256" key="4">
    <source>
        <dbReference type="RuleBase" id="RU004020"/>
    </source>
</evidence>
<evidence type="ECO:0000256" key="1">
    <source>
        <dbReference type="ARBA" id="ARBA00004123"/>
    </source>
</evidence>
<feature type="domain" description="HSF-type DNA-binding" evidence="5">
    <location>
        <begin position="7"/>
        <end position="102"/>
    </location>
</feature>
<dbReference type="Pfam" id="PF00447">
    <property type="entry name" value="HSF_DNA-bind"/>
    <property type="match status" value="1"/>
</dbReference>
<keyword evidence="7" id="KW-1185">Reference proteome</keyword>
<dbReference type="PANTHER" id="PTHR10015:SF427">
    <property type="entry name" value="HEAT SHOCK FACTOR PROTEIN"/>
    <property type="match status" value="1"/>
</dbReference>
<dbReference type="FunFam" id="1.10.10.10:FF:000286">
    <property type="entry name" value="Heat shock transcription factor"/>
    <property type="match status" value="1"/>
</dbReference>
<evidence type="ECO:0000313" key="7">
    <source>
        <dbReference type="Proteomes" id="UP000794436"/>
    </source>
</evidence>
<dbReference type="AlphaFoldDB" id="A0A8K1FKP5"/>
<accession>A0A8K1FKP5</accession>
<dbReference type="PANTHER" id="PTHR10015">
    <property type="entry name" value="HEAT SHOCK TRANSCRIPTION FACTOR"/>
    <property type="match status" value="1"/>
</dbReference>
<dbReference type="PRINTS" id="PR00056">
    <property type="entry name" value="HSFDOMAIN"/>
</dbReference>
<comment type="subcellular location">
    <subcellularLocation>
        <location evidence="1">Nucleus</location>
    </subcellularLocation>
</comment>
<name>A0A8K1FKP5_PYTOL</name>
<dbReference type="GO" id="GO:0003700">
    <property type="term" value="F:DNA-binding transcription factor activity"/>
    <property type="evidence" value="ECO:0007669"/>
    <property type="project" value="InterPro"/>
</dbReference>
<gene>
    <name evidence="6" type="ORF">Poli38472_010981</name>
</gene>
<dbReference type="Proteomes" id="UP000794436">
    <property type="component" value="Unassembled WGS sequence"/>
</dbReference>
<keyword evidence="2" id="KW-0238">DNA-binding</keyword>
<dbReference type="SMART" id="SM00415">
    <property type="entry name" value="HSF"/>
    <property type="match status" value="1"/>
</dbReference>
<evidence type="ECO:0000256" key="3">
    <source>
        <dbReference type="ARBA" id="ARBA00023242"/>
    </source>
</evidence>
<dbReference type="InterPro" id="IPR036390">
    <property type="entry name" value="WH_DNA-bd_sf"/>
</dbReference>
<dbReference type="Gene3D" id="1.10.10.10">
    <property type="entry name" value="Winged helix-like DNA-binding domain superfamily/Winged helix DNA-binding domain"/>
    <property type="match status" value="1"/>
</dbReference>